<name>A0ABM4BQL4_HYDVU</name>
<reference evidence="3" key="1">
    <citation type="submission" date="2025-08" db="UniProtKB">
        <authorList>
            <consortium name="RefSeq"/>
        </authorList>
    </citation>
    <scope>IDENTIFICATION</scope>
</reference>
<evidence type="ECO:0000313" key="2">
    <source>
        <dbReference type="Proteomes" id="UP001652625"/>
    </source>
</evidence>
<feature type="coiled-coil region" evidence="1">
    <location>
        <begin position="15"/>
        <end position="95"/>
    </location>
</feature>
<keyword evidence="1" id="KW-0175">Coiled coil</keyword>
<evidence type="ECO:0000256" key="1">
    <source>
        <dbReference type="SAM" id="Coils"/>
    </source>
</evidence>
<dbReference type="GeneID" id="101239124"/>
<feature type="coiled-coil region" evidence="1">
    <location>
        <begin position="196"/>
        <end position="244"/>
    </location>
</feature>
<proteinExistence type="predicted"/>
<dbReference type="RefSeq" id="XP_065651427.1">
    <property type="nucleotide sequence ID" value="XM_065795355.1"/>
</dbReference>
<protein>
    <submittedName>
        <fullName evidence="3">Uncharacterized protein LOC101239124</fullName>
    </submittedName>
</protein>
<evidence type="ECO:0000313" key="3">
    <source>
        <dbReference type="RefSeq" id="XP_065651427.1"/>
    </source>
</evidence>
<dbReference type="Proteomes" id="UP001652625">
    <property type="component" value="Chromosome 04"/>
</dbReference>
<accession>A0ABM4BQL4</accession>
<sequence>MSTSARLDAGLASGVKGIKEHMKTMQANIKELNEKSDGLEKQELELKKTIQMNYQKKMSLRDQISEKEETLRKCLEKLKEFSKRMEEKLVFLEESKKFHNSLVSVTPDVGMVAELEKRLKIYKDIYGVNLTKYQKARDHKSSLEEKLEIVEGKVHEKKKRVEKLQTELEYNRIEEERRAKGCVEAIDSAFKSEKTCVDLEKNLEAMMLRKEEANRKVNVLEQKVNKAETNIETLNCDRRKMETTLKEYLLIIKDKKI</sequence>
<organism evidence="2 3">
    <name type="scientific">Hydra vulgaris</name>
    <name type="common">Hydra</name>
    <name type="synonym">Hydra attenuata</name>
    <dbReference type="NCBI Taxonomy" id="6087"/>
    <lineage>
        <taxon>Eukaryota</taxon>
        <taxon>Metazoa</taxon>
        <taxon>Cnidaria</taxon>
        <taxon>Hydrozoa</taxon>
        <taxon>Hydroidolina</taxon>
        <taxon>Anthoathecata</taxon>
        <taxon>Aplanulata</taxon>
        <taxon>Hydridae</taxon>
        <taxon>Hydra</taxon>
    </lineage>
</organism>
<gene>
    <name evidence="3" type="primary">LOC101239124</name>
</gene>
<feature type="coiled-coil region" evidence="1">
    <location>
        <begin position="133"/>
        <end position="167"/>
    </location>
</feature>
<keyword evidence="2" id="KW-1185">Reference proteome</keyword>